<proteinExistence type="predicted"/>
<organism evidence="3 4">
    <name type="scientific">Botrimarina colliarenosi</name>
    <dbReference type="NCBI Taxonomy" id="2528001"/>
    <lineage>
        <taxon>Bacteria</taxon>
        <taxon>Pseudomonadati</taxon>
        <taxon>Planctomycetota</taxon>
        <taxon>Planctomycetia</taxon>
        <taxon>Pirellulales</taxon>
        <taxon>Lacipirellulaceae</taxon>
        <taxon>Botrimarina</taxon>
    </lineage>
</organism>
<dbReference type="Pfam" id="PF06048">
    <property type="entry name" value="DUF927"/>
    <property type="match status" value="1"/>
</dbReference>
<reference evidence="3 4" key="1">
    <citation type="submission" date="2019-02" db="EMBL/GenBank/DDBJ databases">
        <title>Deep-cultivation of Planctomycetes and their phenomic and genomic characterization uncovers novel biology.</title>
        <authorList>
            <person name="Wiegand S."/>
            <person name="Jogler M."/>
            <person name="Boedeker C."/>
            <person name="Pinto D."/>
            <person name="Vollmers J."/>
            <person name="Rivas-Marin E."/>
            <person name="Kohn T."/>
            <person name="Peeters S.H."/>
            <person name="Heuer A."/>
            <person name="Rast P."/>
            <person name="Oberbeckmann S."/>
            <person name="Bunk B."/>
            <person name="Jeske O."/>
            <person name="Meyerdierks A."/>
            <person name="Storesund J.E."/>
            <person name="Kallscheuer N."/>
            <person name="Luecker S."/>
            <person name="Lage O.M."/>
            <person name="Pohl T."/>
            <person name="Merkel B.J."/>
            <person name="Hornburger P."/>
            <person name="Mueller R.-W."/>
            <person name="Bruemmer F."/>
            <person name="Labrenz M."/>
            <person name="Spormann A.M."/>
            <person name="Op Den Camp H."/>
            <person name="Overmann J."/>
            <person name="Amann R."/>
            <person name="Jetten M.S.M."/>
            <person name="Mascher T."/>
            <person name="Medema M.H."/>
            <person name="Devos D.P."/>
            <person name="Kaster A.-K."/>
            <person name="Ovreas L."/>
            <person name="Rohde M."/>
            <person name="Galperin M.Y."/>
            <person name="Jogler C."/>
        </authorList>
    </citation>
    <scope>NUCLEOTIDE SEQUENCE [LARGE SCALE GENOMIC DNA]</scope>
    <source>
        <strain evidence="3 4">Pla108</strain>
    </source>
</reference>
<feature type="domain" description="DUF927" evidence="2">
    <location>
        <begin position="271"/>
        <end position="390"/>
    </location>
</feature>
<feature type="region of interest" description="Disordered" evidence="1">
    <location>
        <begin position="592"/>
        <end position="619"/>
    </location>
</feature>
<keyword evidence="4" id="KW-1185">Reference proteome</keyword>
<comment type="caution">
    <text evidence="3">The sequence shown here is derived from an EMBL/GenBank/DDBJ whole genome shotgun (WGS) entry which is preliminary data.</text>
</comment>
<accession>A0A5C6AJG6</accession>
<evidence type="ECO:0000256" key="1">
    <source>
        <dbReference type="SAM" id="MobiDB-lite"/>
    </source>
</evidence>
<evidence type="ECO:0000313" key="3">
    <source>
        <dbReference type="EMBL" id="TWT99789.1"/>
    </source>
</evidence>
<dbReference type="OrthoDB" id="784829at2"/>
<dbReference type="InterPro" id="IPR009270">
    <property type="entry name" value="DUF927"/>
</dbReference>
<evidence type="ECO:0000259" key="2">
    <source>
        <dbReference type="Pfam" id="PF06048"/>
    </source>
</evidence>
<feature type="compositionally biased region" description="Acidic residues" evidence="1">
    <location>
        <begin position="592"/>
        <end position="604"/>
    </location>
</feature>
<dbReference type="AlphaFoldDB" id="A0A5C6AJG6"/>
<protein>
    <recommendedName>
        <fullName evidence="2">DUF927 domain-containing protein</fullName>
    </recommendedName>
</protein>
<evidence type="ECO:0000313" key="4">
    <source>
        <dbReference type="Proteomes" id="UP000317421"/>
    </source>
</evidence>
<sequence length="750" mass="82257">MSTINLWTGIDQIDAATPNATPAIQPKAGVPSVGASASTGPNAINGVGVTYTTDSKGTHMLVPQKGSRGTAFSSSGHPTRETLANFSAEIIEQATHYTDTGKTRLIYSIRVTIGHQTRLCSVSANEFANTDWWTQQIGVQAIVAVGPTKPDHLRAAIQQASSPRFIETFEKVGWQLRDGKYFWLHAGGVIGPPGPHPKATQHTSTSPLDATNSAAGVPIGSQGTLGPPFRSQLPKALRRYNLPLPDRRSLFASGEADLICKYVLSDPHPSLVVAFGAVLRSVLGVSELSVMLYGPTGCQKTSLALLAQQCFGAKFGRNSIPASWNATSNAIEGIASIVCDAVLLIDDFVPTGTSGDAAAKQKQAEDFLRGRSNVNGRARCSSDGSLRESRRPMATPLCTGEDLPMGESLRARLFSCEMQQGCLDLGLLTRNQHLANDGAYARMMAVFIEWLAELRYRDPHSWPLNHDSRIWLKREVDRLHTGLHGRQRQMMIDLLTGWFAYLQFLVDANAGYAELPDYLGSFFQELFGRLSQLVVYHDATLKDDEPTYRAARLLDGALRSGRAHLRSPLRNEPLVDEQCLPRRWGYRPEDYTVEVPEDPEDSDNDLSGSDGVSGKTQTEQRTRFVAQGKHIGWLKNDSLYLLPDVTFALLQRLSAESGHPLNLSQLALAKRLASARLIRRRDEKHIATRLSVGKSEDLDRVAVWDVPIANLDAVLNKSDPLSQTTFDGCFCMLLGDRRPCDRDCPEFIDV</sequence>
<dbReference type="Proteomes" id="UP000317421">
    <property type="component" value="Unassembled WGS sequence"/>
</dbReference>
<dbReference type="EMBL" id="SJPR01000001">
    <property type="protein sequence ID" value="TWT99789.1"/>
    <property type="molecule type" value="Genomic_DNA"/>
</dbReference>
<name>A0A5C6AJG6_9BACT</name>
<dbReference type="RefSeq" id="WP_146443085.1">
    <property type="nucleotide sequence ID" value="NZ_SJPR01000001.1"/>
</dbReference>
<gene>
    <name evidence="3" type="ORF">Pla108_07320</name>
</gene>